<evidence type="ECO:0000256" key="2">
    <source>
        <dbReference type="SAM" id="Phobius"/>
    </source>
</evidence>
<keyword evidence="4" id="KW-1185">Reference proteome</keyword>
<sequence length="154" mass="16897">MAHDPSTSTIPQFSTASVLVNIPNPEPTELRVSEAPHDTSAFVILAAALGSLALGLFFLCLAKCAFANPVLRQIRRQRRAQAPGHILPVSTTPSSSDVTPLDLNEENSGTSTGEDCPVYPTRVWIPERLLRIYFGRIPCRVTVKVRHVDEIQRP</sequence>
<reference evidence="3" key="2">
    <citation type="submission" date="2023-06" db="EMBL/GenBank/DDBJ databases">
        <authorList>
            <consortium name="Lawrence Berkeley National Laboratory"/>
            <person name="Mondo S.J."/>
            <person name="Hensen N."/>
            <person name="Bonometti L."/>
            <person name="Westerberg I."/>
            <person name="Brannstrom I.O."/>
            <person name="Guillou S."/>
            <person name="Cros-Aarteil S."/>
            <person name="Calhoun S."/>
            <person name="Haridas S."/>
            <person name="Kuo A."/>
            <person name="Pangilinan J."/>
            <person name="Riley R."/>
            <person name="Labutti K."/>
            <person name="Andreopoulos B."/>
            <person name="Lipzen A."/>
            <person name="Chen C."/>
            <person name="Yanf M."/>
            <person name="Daum C."/>
            <person name="Ng V."/>
            <person name="Clum A."/>
            <person name="Steindorff A."/>
            <person name="Ohm R."/>
            <person name="Martin F."/>
            <person name="Silar P."/>
            <person name="Natvig D."/>
            <person name="Lalanne C."/>
            <person name="Gautier V."/>
            <person name="Ament-Velasquez S.L."/>
            <person name="Kruys A."/>
            <person name="Hutchinson M.I."/>
            <person name="Powell A.J."/>
            <person name="Barry K."/>
            <person name="Miller A.N."/>
            <person name="Grigoriev I.V."/>
            <person name="Debuchy R."/>
            <person name="Gladieux P."/>
            <person name="Thoren M.H."/>
            <person name="Johannesson H."/>
        </authorList>
    </citation>
    <scope>NUCLEOTIDE SEQUENCE</scope>
    <source>
        <strain evidence="3">CBS 333.67</strain>
    </source>
</reference>
<evidence type="ECO:0000313" key="4">
    <source>
        <dbReference type="Proteomes" id="UP001273166"/>
    </source>
</evidence>
<reference evidence="3" key="1">
    <citation type="journal article" date="2023" name="Mol. Phylogenet. Evol.">
        <title>Genome-scale phylogeny and comparative genomics of the fungal order Sordariales.</title>
        <authorList>
            <person name="Hensen N."/>
            <person name="Bonometti L."/>
            <person name="Westerberg I."/>
            <person name="Brannstrom I.O."/>
            <person name="Guillou S."/>
            <person name="Cros-Aarteil S."/>
            <person name="Calhoun S."/>
            <person name="Haridas S."/>
            <person name="Kuo A."/>
            <person name="Mondo S."/>
            <person name="Pangilinan J."/>
            <person name="Riley R."/>
            <person name="LaButti K."/>
            <person name="Andreopoulos B."/>
            <person name="Lipzen A."/>
            <person name="Chen C."/>
            <person name="Yan M."/>
            <person name="Daum C."/>
            <person name="Ng V."/>
            <person name="Clum A."/>
            <person name="Steindorff A."/>
            <person name="Ohm R.A."/>
            <person name="Martin F."/>
            <person name="Silar P."/>
            <person name="Natvig D.O."/>
            <person name="Lalanne C."/>
            <person name="Gautier V."/>
            <person name="Ament-Velasquez S.L."/>
            <person name="Kruys A."/>
            <person name="Hutchinson M.I."/>
            <person name="Powell A.J."/>
            <person name="Barry K."/>
            <person name="Miller A.N."/>
            <person name="Grigoriev I.V."/>
            <person name="Debuchy R."/>
            <person name="Gladieux P."/>
            <person name="Hiltunen Thoren M."/>
            <person name="Johannesson H."/>
        </authorList>
    </citation>
    <scope>NUCLEOTIDE SEQUENCE</scope>
    <source>
        <strain evidence="3">CBS 333.67</strain>
    </source>
</reference>
<dbReference type="EMBL" id="JAUDZG010000004">
    <property type="protein sequence ID" value="KAK3305971.1"/>
    <property type="molecule type" value="Genomic_DNA"/>
</dbReference>
<proteinExistence type="predicted"/>
<feature type="region of interest" description="Disordered" evidence="1">
    <location>
        <begin position="86"/>
        <end position="113"/>
    </location>
</feature>
<feature type="transmembrane region" description="Helical" evidence="2">
    <location>
        <begin position="41"/>
        <end position="66"/>
    </location>
</feature>
<protein>
    <submittedName>
        <fullName evidence="3">Uncharacterized protein</fullName>
    </submittedName>
</protein>
<evidence type="ECO:0000313" key="3">
    <source>
        <dbReference type="EMBL" id="KAK3305971.1"/>
    </source>
</evidence>
<evidence type="ECO:0000256" key="1">
    <source>
        <dbReference type="SAM" id="MobiDB-lite"/>
    </source>
</evidence>
<gene>
    <name evidence="3" type="ORF">B0T15DRAFT_533946</name>
</gene>
<dbReference type="RefSeq" id="XP_062721751.1">
    <property type="nucleotide sequence ID" value="XM_062869398.1"/>
</dbReference>
<organism evidence="3 4">
    <name type="scientific">Chaetomium strumarium</name>
    <dbReference type="NCBI Taxonomy" id="1170767"/>
    <lineage>
        <taxon>Eukaryota</taxon>
        <taxon>Fungi</taxon>
        <taxon>Dikarya</taxon>
        <taxon>Ascomycota</taxon>
        <taxon>Pezizomycotina</taxon>
        <taxon>Sordariomycetes</taxon>
        <taxon>Sordariomycetidae</taxon>
        <taxon>Sordariales</taxon>
        <taxon>Chaetomiaceae</taxon>
        <taxon>Chaetomium</taxon>
    </lineage>
</organism>
<dbReference type="Proteomes" id="UP001273166">
    <property type="component" value="Unassembled WGS sequence"/>
</dbReference>
<feature type="compositionally biased region" description="Low complexity" evidence="1">
    <location>
        <begin position="87"/>
        <end position="102"/>
    </location>
</feature>
<comment type="caution">
    <text evidence="3">The sequence shown here is derived from an EMBL/GenBank/DDBJ whole genome shotgun (WGS) entry which is preliminary data.</text>
</comment>
<dbReference type="AlphaFoldDB" id="A0AAJ0M1W9"/>
<keyword evidence="2" id="KW-1133">Transmembrane helix</keyword>
<dbReference type="GeneID" id="87888227"/>
<keyword evidence="2" id="KW-0472">Membrane</keyword>
<keyword evidence="2" id="KW-0812">Transmembrane</keyword>
<accession>A0AAJ0M1W9</accession>
<name>A0AAJ0M1W9_9PEZI</name>